<dbReference type="EMBL" id="AY576796">
    <property type="protein sequence ID" value="AAT36796.1"/>
    <property type="molecule type" value="Genomic_DNA"/>
</dbReference>
<name>Q6J7Y3_9CAUD</name>
<organism evidence="1 2">
    <name type="scientific">Actinoplanes phage phiAsp2</name>
    <dbReference type="NCBI Taxonomy" id="279303"/>
    <lineage>
        <taxon>Viruses</taxon>
        <taxon>Duplodnaviria</taxon>
        <taxon>Heunggongvirae</taxon>
        <taxon>Uroviricota</taxon>
        <taxon>Caudoviricetes</taxon>
        <taxon>Aspduovirus</taxon>
        <taxon>Aspduovirus Asp2</taxon>
    </lineage>
</organism>
<evidence type="ECO:0000313" key="2">
    <source>
        <dbReference type="Proteomes" id="UP000001245"/>
    </source>
</evidence>
<gene>
    <name evidence="1" type="primary">pas48</name>
</gene>
<dbReference type="RefSeq" id="YP_024834.1">
    <property type="nucleotide sequence ID" value="NC_005885.1"/>
</dbReference>
<dbReference type="KEGG" id="vg:2846195"/>
<sequence length="63" mass="6880">MIVATQVVLPQVRQTKGTVVYGVPNIKSVAVGQVYVNKEHLEKVNGEYPAEITLTIEPGDTTR</sequence>
<accession>Q6J7Y3</accession>
<protein>
    <submittedName>
        <fullName evidence="1">Pas48</fullName>
    </submittedName>
</protein>
<reference evidence="1 2" key="1">
    <citation type="journal article" date="2004" name="Virus Genes">
        <title>The genome of phiAsp2, an actinoplanes infecting phage.</title>
        <authorList>
            <person name="Jarling M."/>
            <person name="Bartkowiak K."/>
            <person name="Pape H."/>
            <person name="Meinhardt F."/>
        </authorList>
    </citation>
    <scope>NUCLEOTIDE SEQUENCE</scope>
</reference>
<evidence type="ECO:0000313" key="1">
    <source>
        <dbReference type="EMBL" id="AAT36796.1"/>
    </source>
</evidence>
<keyword evidence="2" id="KW-1185">Reference proteome</keyword>
<dbReference type="GeneID" id="2846195"/>
<proteinExistence type="predicted"/>
<dbReference type="Proteomes" id="UP000001245">
    <property type="component" value="Segment"/>
</dbReference>